<evidence type="ECO:0000313" key="2">
    <source>
        <dbReference type="EMBL" id="CAA7390756.1"/>
    </source>
</evidence>
<accession>A0A7I8K314</accession>
<feature type="region of interest" description="Disordered" evidence="1">
    <location>
        <begin position="1"/>
        <end position="24"/>
    </location>
</feature>
<keyword evidence="3" id="KW-1185">Reference proteome</keyword>
<dbReference type="EMBL" id="LR746265">
    <property type="protein sequence ID" value="CAA7390756.1"/>
    <property type="molecule type" value="Genomic_DNA"/>
</dbReference>
<feature type="compositionally biased region" description="Pro residues" evidence="1">
    <location>
        <begin position="15"/>
        <end position="24"/>
    </location>
</feature>
<sequence length="24" mass="2786">MTDLTHSFSSQRRSYPPPPPSIFH</sequence>
<evidence type="ECO:0000256" key="1">
    <source>
        <dbReference type="SAM" id="MobiDB-lite"/>
    </source>
</evidence>
<gene>
    <name evidence="2" type="ORF">SI8410_02002184</name>
</gene>
<evidence type="ECO:0000313" key="3">
    <source>
        <dbReference type="Proteomes" id="UP000663760"/>
    </source>
</evidence>
<organism evidence="2 3">
    <name type="scientific">Spirodela intermedia</name>
    <name type="common">Intermediate duckweed</name>
    <dbReference type="NCBI Taxonomy" id="51605"/>
    <lineage>
        <taxon>Eukaryota</taxon>
        <taxon>Viridiplantae</taxon>
        <taxon>Streptophyta</taxon>
        <taxon>Embryophyta</taxon>
        <taxon>Tracheophyta</taxon>
        <taxon>Spermatophyta</taxon>
        <taxon>Magnoliopsida</taxon>
        <taxon>Liliopsida</taxon>
        <taxon>Araceae</taxon>
        <taxon>Lemnoideae</taxon>
        <taxon>Spirodela</taxon>
    </lineage>
</organism>
<reference evidence="2" key="1">
    <citation type="submission" date="2020-02" db="EMBL/GenBank/DDBJ databases">
        <authorList>
            <person name="Scholz U."/>
            <person name="Mascher M."/>
            <person name="Fiebig A."/>
        </authorList>
    </citation>
    <scope>NUCLEOTIDE SEQUENCE</scope>
</reference>
<protein>
    <submittedName>
        <fullName evidence="2">Uncharacterized protein</fullName>
    </submittedName>
</protein>
<dbReference type="Proteomes" id="UP000663760">
    <property type="component" value="Chromosome 2"/>
</dbReference>
<dbReference type="AlphaFoldDB" id="A0A7I8K314"/>
<name>A0A7I8K314_SPIIN</name>
<proteinExistence type="predicted"/>